<feature type="chain" id="PRO_5002169119" description="LysM domain-containing protein" evidence="1">
    <location>
        <begin position="26"/>
        <end position="150"/>
    </location>
</feature>
<evidence type="ECO:0000259" key="2">
    <source>
        <dbReference type="PROSITE" id="PS51782"/>
    </source>
</evidence>
<organism evidence="3 4">
    <name type="scientific">Phlebiopsis gigantea (strain 11061_1 CR5-6)</name>
    <name type="common">White-rot fungus</name>
    <name type="synonym">Peniophora gigantea</name>
    <dbReference type="NCBI Taxonomy" id="745531"/>
    <lineage>
        <taxon>Eukaryota</taxon>
        <taxon>Fungi</taxon>
        <taxon>Dikarya</taxon>
        <taxon>Basidiomycota</taxon>
        <taxon>Agaricomycotina</taxon>
        <taxon>Agaricomycetes</taxon>
        <taxon>Polyporales</taxon>
        <taxon>Phanerochaetaceae</taxon>
        <taxon>Phlebiopsis</taxon>
    </lineage>
</organism>
<keyword evidence="4" id="KW-1185">Reference proteome</keyword>
<dbReference type="Gene3D" id="3.10.350.10">
    <property type="entry name" value="LysM domain"/>
    <property type="match status" value="2"/>
</dbReference>
<dbReference type="OrthoDB" id="5985073at2759"/>
<dbReference type="InterPro" id="IPR036779">
    <property type="entry name" value="LysM_dom_sf"/>
</dbReference>
<feature type="signal peptide" evidence="1">
    <location>
        <begin position="1"/>
        <end position="25"/>
    </location>
</feature>
<dbReference type="PROSITE" id="PS51782">
    <property type="entry name" value="LYSM"/>
    <property type="match status" value="1"/>
</dbReference>
<proteinExistence type="predicted"/>
<name>A0A0C3RWH9_PHLG1</name>
<evidence type="ECO:0000313" key="3">
    <source>
        <dbReference type="EMBL" id="KIP05926.1"/>
    </source>
</evidence>
<gene>
    <name evidence="3" type="ORF">PHLGIDRAFT_481353</name>
</gene>
<dbReference type="InterPro" id="IPR018392">
    <property type="entry name" value="LysM"/>
</dbReference>
<dbReference type="Proteomes" id="UP000053257">
    <property type="component" value="Unassembled WGS sequence"/>
</dbReference>
<keyword evidence="1" id="KW-0732">Signal</keyword>
<dbReference type="EMBL" id="KN840530">
    <property type="protein sequence ID" value="KIP05926.1"/>
    <property type="molecule type" value="Genomic_DNA"/>
</dbReference>
<dbReference type="HOGENOM" id="CLU_1741256_0_0_1"/>
<feature type="domain" description="LysM" evidence="2">
    <location>
        <begin position="84"/>
        <end position="133"/>
    </location>
</feature>
<evidence type="ECO:0000313" key="4">
    <source>
        <dbReference type="Proteomes" id="UP000053257"/>
    </source>
</evidence>
<dbReference type="STRING" id="745531.A0A0C3RWH9"/>
<dbReference type="AlphaFoldDB" id="A0A0C3RWH9"/>
<sequence length="150" mass="16417">MALVNIRSAAAVICFLAWGTTVINAWGPRSACVDIYNAKPTDSCASITAWSGLTAAQLEALNPDLHDCGPPMDVQRVCLRYILHTYMCRKPDPHRNQLRLSARWELTVADFVALNDNVDDACDDLAIGQPYCVSPIDCYPGNTDPDCDIS</sequence>
<protein>
    <recommendedName>
        <fullName evidence="2">LysM domain-containing protein</fullName>
    </recommendedName>
</protein>
<reference evidence="3 4" key="1">
    <citation type="journal article" date="2014" name="PLoS Genet.">
        <title>Analysis of the Phlebiopsis gigantea genome, transcriptome and secretome provides insight into its pioneer colonization strategies of wood.</title>
        <authorList>
            <person name="Hori C."/>
            <person name="Ishida T."/>
            <person name="Igarashi K."/>
            <person name="Samejima M."/>
            <person name="Suzuki H."/>
            <person name="Master E."/>
            <person name="Ferreira P."/>
            <person name="Ruiz-Duenas F.J."/>
            <person name="Held B."/>
            <person name="Canessa P."/>
            <person name="Larrondo L.F."/>
            <person name="Schmoll M."/>
            <person name="Druzhinina I.S."/>
            <person name="Kubicek C.P."/>
            <person name="Gaskell J.A."/>
            <person name="Kersten P."/>
            <person name="St John F."/>
            <person name="Glasner J."/>
            <person name="Sabat G."/>
            <person name="Splinter BonDurant S."/>
            <person name="Syed K."/>
            <person name="Yadav J."/>
            <person name="Mgbeahuruike A.C."/>
            <person name="Kovalchuk A."/>
            <person name="Asiegbu F.O."/>
            <person name="Lackner G."/>
            <person name="Hoffmeister D."/>
            <person name="Rencoret J."/>
            <person name="Gutierrez A."/>
            <person name="Sun H."/>
            <person name="Lindquist E."/>
            <person name="Barry K."/>
            <person name="Riley R."/>
            <person name="Grigoriev I.V."/>
            <person name="Henrissat B."/>
            <person name="Kues U."/>
            <person name="Berka R.M."/>
            <person name="Martinez A.T."/>
            <person name="Covert S.F."/>
            <person name="Blanchette R.A."/>
            <person name="Cullen D."/>
        </authorList>
    </citation>
    <scope>NUCLEOTIDE SEQUENCE [LARGE SCALE GENOMIC DNA]</scope>
    <source>
        <strain evidence="3 4">11061_1 CR5-6</strain>
    </source>
</reference>
<evidence type="ECO:0000256" key="1">
    <source>
        <dbReference type="SAM" id="SignalP"/>
    </source>
</evidence>
<accession>A0A0C3RWH9</accession>